<sequence length="285" mass="31900">MMNTYNLSSDKIPQHILRIIKSLKEILGKQAYDFILIGATARDIIIDGIYDLGVSRLTADVDFAVFVPEWDNYTGIMNKLINSGRFSPTKAAHKLMYDNAYEIDIVPFGDIQDKEGQYTWPPDNIKAMNVAGFAEISDAAINIFSGNIDFKIASIPGICIMKLLAWKDRGSKDNRDGKDLGFILANYIEMKYEDLYEAHEDLMTSPDFDRVVTTARIMGRDIGDLLKSNNVALRQVYGILEAATEDEEYSRLALSMKDGGSISYKTAYDAVIALMRGISDKNSDK</sequence>
<accession>A0A5B8UVP2</accession>
<keyword evidence="2" id="KW-1185">Reference proteome</keyword>
<dbReference type="Proteomes" id="UP000321479">
    <property type="component" value="Chromosome"/>
</dbReference>
<evidence type="ECO:0000313" key="1">
    <source>
        <dbReference type="EMBL" id="QEC62401.1"/>
    </source>
</evidence>
<dbReference type="RefSeq" id="WP_147030978.1">
    <property type="nucleotide sequence ID" value="NZ_CP042436.1"/>
</dbReference>
<proteinExistence type="predicted"/>
<name>A0A5B8UVP2_9SPHI</name>
<dbReference type="SUPFAM" id="SSF81301">
    <property type="entry name" value="Nucleotidyltransferase"/>
    <property type="match status" value="1"/>
</dbReference>
<dbReference type="KEGG" id="mgin:FRZ54_07320"/>
<gene>
    <name evidence="1" type="ORF">FRZ54_07320</name>
</gene>
<dbReference type="EMBL" id="CP042436">
    <property type="protein sequence ID" value="QEC62401.1"/>
    <property type="molecule type" value="Genomic_DNA"/>
</dbReference>
<dbReference type="InterPro" id="IPR043519">
    <property type="entry name" value="NT_sf"/>
</dbReference>
<organism evidence="1 2">
    <name type="scientific">Mucilaginibacter ginsenosidivorans</name>
    <dbReference type="NCBI Taxonomy" id="398053"/>
    <lineage>
        <taxon>Bacteria</taxon>
        <taxon>Pseudomonadati</taxon>
        <taxon>Bacteroidota</taxon>
        <taxon>Sphingobacteriia</taxon>
        <taxon>Sphingobacteriales</taxon>
        <taxon>Sphingobacteriaceae</taxon>
        <taxon>Mucilaginibacter</taxon>
    </lineage>
</organism>
<reference evidence="1 2" key="1">
    <citation type="journal article" date="2017" name="Curr. Microbiol.">
        <title>Mucilaginibacter ginsenosidivorans sp. nov., Isolated from Soil of Ginseng Field.</title>
        <authorList>
            <person name="Kim M.M."/>
            <person name="Siddiqi M.Z."/>
            <person name="Im W.T."/>
        </authorList>
    </citation>
    <scope>NUCLEOTIDE SEQUENCE [LARGE SCALE GENOMIC DNA]</scope>
    <source>
        <strain evidence="1 2">Gsoil 3017</strain>
    </source>
</reference>
<evidence type="ECO:0008006" key="3">
    <source>
        <dbReference type="Google" id="ProtNLM"/>
    </source>
</evidence>
<dbReference type="OrthoDB" id="5918411at2"/>
<evidence type="ECO:0000313" key="2">
    <source>
        <dbReference type="Proteomes" id="UP000321479"/>
    </source>
</evidence>
<dbReference type="AlphaFoldDB" id="A0A5B8UVP2"/>
<protein>
    <recommendedName>
        <fullName evidence="3">Nucleotidyltransferase</fullName>
    </recommendedName>
</protein>